<comment type="caution">
    <text evidence="1">The sequence shown here is derived from an EMBL/GenBank/DDBJ whole genome shotgun (WGS) entry which is preliminary data.</text>
</comment>
<protein>
    <recommendedName>
        <fullName evidence="3">F-box domain-containing protein</fullName>
    </recommendedName>
</protein>
<dbReference type="Proteomes" id="UP000266673">
    <property type="component" value="Unassembled WGS sequence"/>
</dbReference>
<feature type="non-terminal residue" evidence="1">
    <location>
        <position position="510"/>
    </location>
</feature>
<keyword evidence="2" id="KW-1185">Reference proteome</keyword>
<organism evidence="1 2">
    <name type="scientific">Gigaspora rosea</name>
    <dbReference type="NCBI Taxonomy" id="44941"/>
    <lineage>
        <taxon>Eukaryota</taxon>
        <taxon>Fungi</taxon>
        <taxon>Fungi incertae sedis</taxon>
        <taxon>Mucoromycota</taxon>
        <taxon>Glomeromycotina</taxon>
        <taxon>Glomeromycetes</taxon>
        <taxon>Diversisporales</taxon>
        <taxon>Gigasporaceae</taxon>
        <taxon>Gigaspora</taxon>
    </lineage>
</organism>
<accession>A0A397U423</accession>
<evidence type="ECO:0000313" key="1">
    <source>
        <dbReference type="EMBL" id="RIB04934.1"/>
    </source>
</evidence>
<evidence type="ECO:0000313" key="2">
    <source>
        <dbReference type="Proteomes" id="UP000266673"/>
    </source>
</evidence>
<sequence length="510" mass="59940">MITLPTDCLYQVFQHFKDDLKTLHSCLLSNRTCCELIIPILWSNPWKLIQKKKSTPEYRLCLISLLSTLLSCLPSESKQLLHKHVKWTSHRIFLNYITYCRSLDFNSIWDMIDVVIAQHPIKNIVGQEICKMIILQSTKITQMIISEMSYSFFNNLSLNDSQSLSHLNEFEYEINEDSNSLTFYNLTNVCKNISNFTIFLRTTPSESFIDLIKSQNSIKFMDINFKYEPSSKFINSLFLHANTLTHLYVSCNRESTFFKIFSVHHTFSNLRFLKYHVYNDFDDFDDDDDDYGDDDDNDSDAQNSQSNKMMNLSFPNLEILELDGQTPFSYIIIAQIIQGTQGKLERIYMSYRIHYINLIINQSILRSCQNLKVLTTFVTKDTINVVLAILTSCRNLEGIALYSRTDEIYSILNHLSLHPLKNLDNLKFNITDSCWNFSTKNLELFLKSLKKEELVKKLNISLIYKQIDIYLKNKIIDLFETYYLKGIIASYFIEDENDVIYEYDDWQRLL</sequence>
<dbReference type="AlphaFoldDB" id="A0A397U423"/>
<dbReference type="EMBL" id="QKWP01002085">
    <property type="protein sequence ID" value="RIB04934.1"/>
    <property type="molecule type" value="Genomic_DNA"/>
</dbReference>
<name>A0A397U423_9GLOM</name>
<dbReference type="OrthoDB" id="2338937at2759"/>
<proteinExistence type="predicted"/>
<evidence type="ECO:0008006" key="3">
    <source>
        <dbReference type="Google" id="ProtNLM"/>
    </source>
</evidence>
<reference evidence="1 2" key="1">
    <citation type="submission" date="2018-06" db="EMBL/GenBank/DDBJ databases">
        <title>Comparative genomics reveals the genomic features of Rhizophagus irregularis, R. cerebriforme, R. diaphanum and Gigaspora rosea, and their symbiotic lifestyle signature.</title>
        <authorList>
            <person name="Morin E."/>
            <person name="San Clemente H."/>
            <person name="Chen E.C.H."/>
            <person name="De La Providencia I."/>
            <person name="Hainaut M."/>
            <person name="Kuo A."/>
            <person name="Kohler A."/>
            <person name="Murat C."/>
            <person name="Tang N."/>
            <person name="Roy S."/>
            <person name="Loubradou J."/>
            <person name="Henrissat B."/>
            <person name="Grigoriev I.V."/>
            <person name="Corradi N."/>
            <person name="Roux C."/>
            <person name="Martin F.M."/>
        </authorList>
    </citation>
    <scope>NUCLEOTIDE SEQUENCE [LARGE SCALE GENOMIC DNA]</scope>
    <source>
        <strain evidence="1 2">DAOM 194757</strain>
    </source>
</reference>
<gene>
    <name evidence="1" type="ORF">C2G38_2119585</name>
</gene>